<dbReference type="Proteomes" id="UP000177925">
    <property type="component" value="Unassembled WGS sequence"/>
</dbReference>
<accession>A0A1F6TEL2</accession>
<keyword evidence="9" id="KW-0808">Transferase</keyword>
<evidence type="ECO:0000256" key="6">
    <source>
        <dbReference type="ARBA" id="ARBA00022490"/>
    </source>
</evidence>
<dbReference type="UniPathway" id="UPA00031">
    <property type="reaction ID" value="UER00006"/>
</dbReference>
<sequence>QTFKVTDQLTGRLMGMRPDMTPQAARIDAHYLKRSAPVRLCYAGSVLRTRPDEFGGSREPLQFGAELFGYAGSQADAEVLSLMIAALRLADIREAHIDLGHVGVFRGLAAQANLGAEREKDLFDALQRKARNEVEALLAGSDAAAAPKRMIAGLLDLCGGQEVLARAREQLRGAPEQVIRALDELEAAVNLATQRPGAPAFYFDLAELSGYHYYTGVVFSVFVPGHGRAIARGGRYDGIGRTFGRERAATGFGADLRQWLRLTATPTAALTGILAPDSGDATLQAEVTRLRTEGRRVVMRLAGDSSPASDFGCDQELVNKNGRWVVQPVK</sequence>
<feature type="non-terminal residue" evidence="9">
    <location>
        <position position="1"/>
    </location>
</feature>
<dbReference type="InterPro" id="IPR004517">
    <property type="entry name" value="HisZ"/>
</dbReference>
<comment type="pathway">
    <text evidence="2">Amino-acid biosynthesis; L-histidine biosynthesis; L-histidine from 5-phospho-alpha-D-ribose 1-diphosphate: step 1/9.</text>
</comment>
<dbReference type="NCBIfam" id="NF008935">
    <property type="entry name" value="PRK12292.1-1"/>
    <property type="match status" value="1"/>
</dbReference>
<evidence type="ECO:0000256" key="2">
    <source>
        <dbReference type="ARBA" id="ARBA00004667"/>
    </source>
</evidence>
<dbReference type="GO" id="GO:0000105">
    <property type="term" value="P:L-histidine biosynthetic process"/>
    <property type="evidence" value="ECO:0007669"/>
    <property type="project" value="UniProtKB-UniPathway"/>
</dbReference>
<evidence type="ECO:0000256" key="4">
    <source>
        <dbReference type="ARBA" id="ARBA00011496"/>
    </source>
</evidence>
<evidence type="ECO:0000256" key="1">
    <source>
        <dbReference type="ARBA" id="ARBA00004496"/>
    </source>
</evidence>
<organism evidence="9 10">
    <name type="scientific">Candidatus Muproteobacteria bacterium RBG_16_64_11</name>
    <dbReference type="NCBI Taxonomy" id="1817758"/>
    <lineage>
        <taxon>Bacteria</taxon>
        <taxon>Pseudomonadati</taxon>
        <taxon>Pseudomonadota</taxon>
        <taxon>Candidatus Muproteobacteria</taxon>
    </lineage>
</organism>
<dbReference type="GO" id="GO:0005737">
    <property type="term" value="C:cytoplasm"/>
    <property type="evidence" value="ECO:0007669"/>
    <property type="project" value="UniProtKB-SubCell"/>
</dbReference>
<dbReference type="InterPro" id="IPR045864">
    <property type="entry name" value="aa-tRNA-synth_II/BPL/LPL"/>
</dbReference>
<evidence type="ECO:0000256" key="7">
    <source>
        <dbReference type="ARBA" id="ARBA00025246"/>
    </source>
</evidence>
<dbReference type="STRING" id="1817758.A2150_04465"/>
<comment type="caution">
    <text evidence="9">The sequence shown here is derived from an EMBL/GenBank/DDBJ whole genome shotgun (WGS) entry which is preliminary data.</text>
</comment>
<comment type="similarity">
    <text evidence="3">Belongs to the class-II aminoacyl-tRNA synthetase family. HisZ subfamily.</text>
</comment>
<dbReference type="PANTHER" id="PTHR43707">
    <property type="entry name" value="HISTIDYL-TRNA SYNTHETASE"/>
    <property type="match status" value="1"/>
</dbReference>
<dbReference type="GO" id="GO:0016757">
    <property type="term" value="F:glycosyltransferase activity"/>
    <property type="evidence" value="ECO:0007669"/>
    <property type="project" value="UniProtKB-KW"/>
</dbReference>
<dbReference type="GO" id="GO:0004821">
    <property type="term" value="F:histidine-tRNA ligase activity"/>
    <property type="evidence" value="ECO:0007669"/>
    <property type="project" value="TreeGrafter"/>
</dbReference>
<evidence type="ECO:0000256" key="3">
    <source>
        <dbReference type="ARBA" id="ARBA00005539"/>
    </source>
</evidence>
<proteinExistence type="inferred from homology"/>
<comment type="function">
    <text evidence="7">Required for the first step of histidine biosynthesis. May allow the feedback regulation of ATP phosphoribosyltransferase activity by histidine.</text>
</comment>
<evidence type="ECO:0000313" key="10">
    <source>
        <dbReference type="Proteomes" id="UP000177925"/>
    </source>
</evidence>
<keyword evidence="9" id="KW-0328">Glycosyltransferase</keyword>
<evidence type="ECO:0000259" key="8">
    <source>
        <dbReference type="Pfam" id="PF13393"/>
    </source>
</evidence>
<protein>
    <recommendedName>
        <fullName evidence="5">ATP phosphoribosyltransferase regulatory subunit</fullName>
    </recommendedName>
</protein>
<dbReference type="InterPro" id="IPR041715">
    <property type="entry name" value="HisRS-like_core"/>
</dbReference>
<dbReference type="PANTHER" id="PTHR43707:SF1">
    <property type="entry name" value="HISTIDINE--TRNA LIGASE, MITOCHONDRIAL-RELATED"/>
    <property type="match status" value="1"/>
</dbReference>
<dbReference type="EMBL" id="MFSS01000052">
    <property type="protein sequence ID" value="OGI43506.1"/>
    <property type="molecule type" value="Genomic_DNA"/>
</dbReference>
<evidence type="ECO:0000313" key="9">
    <source>
        <dbReference type="EMBL" id="OGI43506.1"/>
    </source>
</evidence>
<dbReference type="AlphaFoldDB" id="A0A1F6TEL2"/>
<dbReference type="InterPro" id="IPR004516">
    <property type="entry name" value="HisRS/HisZ"/>
</dbReference>
<comment type="subcellular location">
    <subcellularLocation>
        <location evidence="1">Cytoplasm</location>
    </subcellularLocation>
</comment>
<dbReference type="GO" id="GO:0006427">
    <property type="term" value="P:histidyl-tRNA aminoacylation"/>
    <property type="evidence" value="ECO:0007669"/>
    <property type="project" value="TreeGrafter"/>
</dbReference>
<gene>
    <name evidence="9" type="primary">hisZ</name>
    <name evidence="9" type="ORF">A2150_04465</name>
</gene>
<dbReference type="NCBIfam" id="NF009086">
    <property type="entry name" value="PRK12421.1"/>
    <property type="match status" value="1"/>
</dbReference>
<feature type="domain" description="Class II Histidinyl-tRNA synthetase (HisRS)-like catalytic core" evidence="8">
    <location>
        <begin position="1"/>
        <end position="258"/>
    </location>
</feature>
<keyword evidence="6" id="KW-0963">Cytoplasm</keyword>
<dbReference type="Gene3D" id="3.30.930.10">
    <property type="entry name" value="Bira Bifunctional Protein, Domain 2"/>
    <property type="match status" value="1"/>
</dbReference>
<reference evidence="9 10" key="1">
    <citation type="journal article" date="2016" name="Nat. Commun.">
        <title>Thousands of microbial genomes shed light on interconnected biogeochemical processes in an aquifer system.</title>
        <authorList>
            <person name="Anantharaman K."/>
            <person name="Brown C.T."/>
            <person name="Hug L.A."/>
            <person name="Sharon I."/>
            <person name="Castelle C.J."/>
            <person name="Probst A.J."/>
            <person name="Thomas B.C."/>
            <person name="Singh A."/>
            <person name="Wilkins M.J."/>
            <person name="Karaoz U."/>
            <person name="Brodie E.L."/>
            <person name="Williams K.H."/>
            <person name="Hubbard S.S."/>
            <person name="Banfield J.F."/>
        </authorList>
    </citation>
    <scope>NUCLEOTIDE SEQUENCE [LARGE SCALE GENOMIC DNA]</scope>
</reference>
<dbReference type="HAMAP" id="MF_00125">
    <property type="entry name" value="HisZ"/>
    <property type="match status" value="1"/>
</dbReference>
<dbReference type="CDD" id="cd00773">
    <property type="entry name" value="HisRS-like_core"/>
    <property type="match status" value="1"/>
</dbReference>
<name>A0A1F6TEL2_9PROT</name>
<dbReference type="SUPFAM" id="SSF55681">
    <property type="entry name" value="Class II aaRS and biotin synthetases"/>
    <property type="match status" value="1"/>
</dbReference>
<dbReference type="Pfam" id="PF13393">
    <property type="entry name" value="tRNA-synt_His"/>
    <property type="match status" value="1"/>
</dbReference>
<evidence type="ECO:0000256" key="5">
    <source>
        <dbReference type="ARBA" id="ARBA00020397"/>
    </source>
</evidence>
<comment type="subunit">
    <text evidence="4">Heteromultimer composed of HisG and HisZ subunits.</text>
</comment>